<protein>
    <recommendedName>
        <fullName evidence="1">DUF4214 domain-containing protein</fullName>
    </recommendedName>
</protein>
<dbReference type="AlphaFoldDB" id="A0A1I5PUE3"/>
<dbReference type="InterPro" id="IPR025282">
    <property type="entry name" value="DUF4214"/>
</dbReference>
<sequence length="213" mass="24197">MNSENTFSSIHAEIVAEANRLRTTPKSVSAFEMPILYTDLTKVDDSELVQELFFRILGRKPDEKEYKRYAKALNSKSMSKELLIQTIALSSEAIARGTRVYAIKAKSVDANLLLSLDGVQFIEKSYMWLLGREPEDAAIKDNLERLDHGVDKKKILLEISGSIECMNRGVALIGIAEDNAKAFKESIVIKIRRKIRGFLRRIKRVVKRVLKLN</sequence>
<evidence type="ECO:0000313" key="2">
    <source>
        <dbReference type="EMBL" id="SFP37537.1"/>
    </source>
</evidence>
<dbReference type="Pfam" id="PF13946">
    <property type="entry name" value="DUF4214"/>
    <property type="match status" value="1"/>
</dbReference>
<keyword evidence="3" id="KW-1185">Reference proteome</keyword>
<dbReference type="EMBL" id="FOXO01000001">
    <property type="protein sequence ID" value="SFP37537.1"/>
    <property type="molecule type" value="Genomic_DNA"/>
</dbReference>
<dbReference type="InterPro" id="IPR038255">
    <property type="entry name" value="PBS_linker_sf"/>
</dbReference>
<accession>A0A1I5PUE3</accession>
<feature type="domain" description="DUF4214" evidence="1">
    <location>
        <begin position="42"/>
        <end position="95"/>
    </location>
</feature>
<proteinExistence type="predicted"/>
<dbReference type="Gene3D" id="1.10.3130.20">
    <property type="entry name" value="Phycobilisome linker domain"/>
    <property type="match status" value="1"/>
</dbReference>
<dbReference type="Proteomes" id="UP000182624">
    <property type="component" value="Unassembled WGS sequence"/>
</dbReference>
<reference evidence="3" key="1">
    <citation type="submission" date="2016-10" db="EMBL/GenBank/DDBJ databases">
        <authorList>
            <person name="Varghese N."/>
            <person name="Submissions S."/>
        </authorList>
    </citation>
    <scope>NUCLEOTIDE SEQUENCE [LARGE SCALE GENOMIC DNA]</scope>
    <source>
        <strain evidence="3">P18</strain>
    </source>
</reference>
<evidence type="ECO:0000313" key="3">
    <source>
        <dbReference type="Proteomes" id="UP000182624"/>
    </source>
</evidence>
<evidence type="ECO:0000259" key="1">
    <source>
        <dbReference type="Pfam" id="PF13946"/>
    </source>
</evidence>
<name>A0A1I5PUE3_9FIRM</name>
<organism evidence="2 3">
    <name type="scientific">Butyrivibrio proteoclasticus</name>
    <dbReference type="NCBI Taxonomy" id="43305"/>
    <lineage>
        <taxon>Bacteria</taxon>
        <taxon>Bacillati</taxon>
        <taxon>Bacillota</taxon>
        <taxon>Clostridia</taxon>
        <taxon>Lachnospirales</taxon>
        <taxon>Lachnospiraceae</taxon>
        <taxon>Butyrivibrio</taxon>
    </lineage>
</organism>
<gene>
    <name evidence="2" type="ORF">SAMN04487928_101143</name>
</gene>